<keyword evidence="1" id="KW-0732">Signal</keyword>
<evidence type="ECO:0000256" key="1">
    <source>
        <dbReference type="SAM" id="SignalP"/>
    </source>
</evidence>
<evidence type="ECO:0008006" key="4">
    <source>
        <dbReference type="Google" id="ProtNLM"/>
    </source>
</evidence>
<dbReference type="Proteomes" id="UP000286402">
    <property type="component" value="Unassembled WGS sequence"/>
</dbReference>
<dbReference type="PROSITE" id="PS51257">
    <property type="entry name" value="PROKAR_LIPOPROTEIN"/>
    <property type="match status" value="1"/>
</dbReference>
<gene>
    <name evidence="2" type="ORF">BCY89_19195</name>
</gene>
<protein>
    <recommendedName>
        <fullName evidence="4">Lipoprotein</fullName>
    </recommendedName>
</protein>
<feature type="signal peptide" evidence="1">
    <location>
        <begin position="1"/>
        <end position="25"/>
    </location>
</feature>
<keyword evidence="3" id="KW-1185">Reference proteome</keyword>
<reference evidence="2 3" key="1">
    <citation type="submission" date="2016-07" db="EMBL/GenBank/DDBJ databases">
        <title>Genome analysis of Sphingobacterium siyangense T12B17.</title>
        <authorList>
            <person name="Xu D."/>
            <person name="Su Y."/>
            <person name="Zheng S."/>
        </authorList>
    </citation>
    <scope>NUCLEOTIDE SEQUENCE [LARGE SCALE GENOMIC DNA]</scope>
    <source>
        <strain evidence="2 3">T12B17</strain>
    </source>
</reference>
<dbReference type="EMBL" id="MCAQ01000029">
    <property type="protein sequence ID" value="RKF31045.1"/>
    <property type="molecule type" value="Genomic_DNA"/>
</dbReference>
<evidence type="ECO:0000313" key="3">
    <source>
        <dbReference type="Proteomes" id="UP000286402"/>
    </source>
</evidence>
<feature type="chain" id="PRO_5019407500" description="Lipoprotein" evidence="1">
    <location>
        <begin position="26"/>
        <end position="105"/>
    </location>
</feature>
<evidence type="ECO:0000313" key="2">
    <source>
        <dbReference type="EMBL" id="RKF31045.1"/>
    </source>
</evidence>
<accession>A0A420FDT5</accession>
<dbReference type="RefSeq" id="WP_147421003.1">
    <property type="nucleotide sequence ID" value="NZ_MCAQ01000029.1"/>
</dbReference>
<sequence>MKNNLIAILSLLTVALSSCSGTRIATMRKSKMEQLELGMSKLQVVDILGSSYSIAQKEANATDTIEVISYRNFPFDDEFYLFRFKNNKLEKWHREFQPIYKEIKP</sequence>
<name>A0A420FDT5_9SPHI</name>
<comment type="caution">
    <text evidence="2">The sequence shown here is derived from an EMBL/GenBank/DDBJ whole genome shotgun (WGS) entry which is preliminary data.</text>
</comment>
<dbReference type="AlphaFoldDB" id="A0A420FDT5"/>
<proteinExistence type="predicted"/>
<organism evidence="2 3">
    <name type="scientific">Sphingobacterium siyangense</name>
    <dbReference type="NCBI Taxonomy" id="459529"/>
    <lineage>
        <taxon>Bacteria</taxon>
        <taxon>Pseudomonadati</taxon>
        <taxon>Bacteroidota</taxon>
        <taxon>Sphingobacteriia</taxon>
        <taxon>Sphingobacteriales</taxon>
        <taxon>Sphingobacteriaceae</taxon>
        <taxon>Sphingobacterium</taxon>
    </lineage>
</organism>